<dbReference type="PRINTS" id="PR01449">
    <property type="entry name" value="BKCHANNELA"/>
</dbReference>
<organism evidence="25 26">
    <name type="scientific">Phodopus roborovskii</name>
    <name type="common">Roborovski's desert hamster</name>
    <name type="synonym">Cricetulus roborovskii</name>
    <dbReference type="NCBI Taxonomy" id="109678"/>
    <lineage>
        <taxon>Eukaryota</taxon>
        <taxon>Metazoa</taxon>
        <taxon>Chordata</taxon>
        <taxon>Craniata</taxon>
        <taxon>Vertebrata</taxon>
        <taxon>Euteleostomi</taxon>
        <taxon>Mammalia</taxon>
        <taxon>Eutheria</taxon>
        <taxon>Euarchontoglires</taxon>
        <taxon>Glires</taxon>
        <taxon>Rodentia</taxon>
        <taxon>Myomorpha</taxon>
        <taxon>Muroidea</taxon>
        <taxon>Cricetidae</taxon>
        <taxon>Cricetinae</taxon>
        <taxon>Phodopus</taxon>
    </lineage>
</organism>
<keyword evidence="11 23" id="KW-1133">Transmembrane helix</keyword>
<evidence type="ECO:0000256" key="17">
    <source>
        <dbReference type="ARBA" id="ARBA00058651"/>
    </source>
</evidence>
<feature type="transmembrane region" description="Helical" evidence="23">
    <location>
        <begin position="266"/>
        <end position="284"/>
    </location>
</feature>
<evidence type="ECO:0000256" key="12">
    <source>
        <dbReference type="ARBA" id="ARBA00023065"/>
    </source>
</evidence>
<dbReference type="Gene3D" id="1.10.287.70">
    <property type="match status" value="1"/>
</dbReference>
<keyword evidence="12" id="KW-0406">Ion transport</keyword>
<evidence type="ECO:0000256" key="13">
    <source>
        <dbReference type="ARBA" id="ARBA00023136"/>
    </source>
</evidence>
<evidence type="ECO:0000313" key="25">
    <source>
        <dbReference type="EMBL" id="CAH6787173.1"/>
    </source>
</evidence>
<keyword evidence="5" id="KW-0633">Potassium transport</keyword>
<evidence type="ECO:0000256" key="7">
    <source>
        <dbReference type="ARBA" id="ARBA00022826"/>
    </source>
</evidence>
<dbReference type="InterPro" id="IPR003148">
    <property type="entry name" value="RCK_N"/>
</dbReference>
<evidence type="ECO:0000256" key="2">
    <source>
        <dbReference type="ARBA" id="ARBA00008648"/>
    </source>
</evidence>
<evidence type="ECO:0000256" key="23">
    <source>
        <dbReference type="SAM" id="Phobius"/>
    </source>
</evidence>
<accession>A0AAU9Z5V1</accession>
<feature type="region of interest" description="Disordered" evidence="22">
    <location>
        <begin position="1054"/>
        <end position="1096"/>
    </location>
</feature>
<comment type="similarity">
    <text evidence="2">Belongs to the potassium channel family. Calcium-activated (TC 1.A.1.3) subfamily. KCa1.1/KCNMA1 sub-subfamily.</text>
</comment>
<comment type="function">
    <text evidence="17">Testis-specific potassium channel activated by both intracellular pH and membrane voltage that mediates export of K(+). Represents the primary spermatozoan K(+) current. The channel underlies a pH-triggered membrane hyperpolarization during the process of sperm capacitation, as sperm encounter the alkaline environment near the ovum in the female reproductive tract, thereby playing an essential for male fertility.</text>
</comment>
<evidence type="ECO:0000256" key="9">
    <source>
        <dbReference type="ARBA" id="ARBA00022882"/>
    </source>
</evidence>
<dbReference type="Pfam" id="PF00520">
    <property type="entry name" value="Ion_trans"/>
    <property type="match status" value="1"/>
</dbReference>
<keyword evidence="4" id="KW-1003">Cell membrane</keyword>
<evidence type="ECO:0000256" key="6">
    <source>
        <dbReference type="ARBA" id="ARBA00022692"/>
    </source>
</evidence>
<evidence type="ECO:0000256" key="11">
    <source>
        <dbReference type="ARBA" id="ARBA00022989"/>
    </source>
</evidence>
<evidence type="ECO:0000256" key="19">
    <source>
        <dbReference type="ARBA" id="ARBA00075149"/>
    </source>
</evidence>
<feature type="transmembrane region" description="Helical" evidence="23">
    <location>
        <begin position="100"/>
        <end position="123"/>
    </location>
</feature>
<evidence type="ECO:0000256" key="21">
    <source>
        <dbReference type="ARBA" id="ARBA00080924"/>
    </source>
</evidence>
<gene>
    <name evidence="25" type="primary">Kcnu1</name>
    <name evidence="25" type="ORF">PHOROB_LOCUS5087</name>
</gene>
<dbReference type="EMBL" id="CALSGD010001393">
    <property type="protein sequence ID" value="CAH6787173.1"/>
    <property type="molecule type" value="Genomic_DNA"/>
</dbReference>
<keyword evidence="8" id="KW-0106">Calcium</keyword>
<dbReference type="Pfam" id="PF03493">
    <property type="entry name" value="BK_channel_a"/>
    <property type="match status" value="1"/>
</dbReference>
<dbReference type="InterPro" id="IPR048735">
    <property type="entry name" value="Slowpoke-like_C"/>
</dbReference>
<dbReference type="FunFam" id="3.40.50.720:FF:000005">
    <property type="entry name" value="calcium-activated potassium channel subunit alpha-1 isoform X6"/>
    <property type="match status" value="1"/>
</dbReference>
<evidence type="ECO:0000256" key="14">
    <source>
        <dbReference type="ARBA" id="ARBA00023303"/>
    </source>
</evidence>
<keyword evidence="13 23" id="KW-0472">Membrane</keyword>
<dbReference type="GO" id="GO:0034702">
    <property type="term" value="C:monoatomic ion channel complex"/>
    <property type="evidence" value="ECO:0007669"/>
    <property type="project" value="UniProtKB-KW"/>
</dbReference>
<feature type="domain" description="RCK N-terminal" evidence="24">
    <location>
        <begin position="712"/>
        <end position="882"/>
    </location>
</feature>
<comment type="caution">
    <text evidence="25">The sequence shown here is derived from an EMBL/GenBank/DDBJ whole genome shotgun (WGS) entry which is preliminary data.</text>
</comment>
<evidence type="ECO:0000256" key="22">
    <source>
        <dbReference type="SAM" id="MobiDB-lite"/>
    </source>
</evidence>
<dbReference type="SUPFAM" id="SSF51735">
    <property type="entry name" value="NAD(P)-binding Rossmann-fold domains"/>
    <property type="match status" value="1"/>
</dbReference>
<dbReference type="PANTHER" id="PTHR10027:SF23">
    <property type="entry name" value="POTASSIUM CHANNEL SUBFAMILY U MEMBER 1"/>
    <property type="match status" value="1"/>
</dbReference>
<protein>
    <recommendedName>
        <fullName evidence="18">Potassium channel subfamily U member 1</fullName>
    </recommendedName>
    <alternativeName>
        <fullName evidence="15">BK channel</fullName>
    </alternativeName>
    <alternativeName>
        <fullName evidence="21">Calcium-activated potassium channel subunit alpha-3</fullName>
    </alternativeName>
    <alternativeName>
        <fullName evidence="20">Pore-forming subunit of the sperm-specific alkalization activated K(+) current</fullName>
    </alternativeName>
    <alternativeName>
        <fullName evidence="19">Slowpoke homolog 3</fullName>
    </alternativeName>
</protein>
<proteinExistence type="inferred from homology"/>
<dbReference type="InterPro" id="IPR036291">
    <property type="entry name" value="NAD(P)-bd_dom_sf"/>
</dbReference>
<feature type="transmembrane region" description="Helical" evidence="23">
    <location>
        <begin position="23"/>
        <end position="49"/>
    </location>
</feature>
<evidence type="ECO:0000259" key="24">
    <source>
        <dbReference type="PROSITE" id="PS51201"/>
    </source>
</evidence>
<feature type="transmembrane region" description="Helical" evidence="23">
    <location>
        <begin position="227"/>
        <end position="246"/>
    </location>
</feature>
<keyword evidence="7" id="KW-0631">Potassium channel</keyword>
<keyword evidence="9" id="KW-0851">Voltage-gated channel</keyword>
<evidence type="ECO:0000256" key="10">
    <source>
        <dbReference type="ARBA" id="ARBA00022958"/>
    </source>
</evidence>
<feature type="transmembrane region" description="Helical" evidence="23">
    <location>
        <begin position="291"/>
        <end position="309"/>
    </location>
</feature>
<feature type="domain" description="RCK N-terminal" evidence="24">
    <location>
        <begin position="331"/>
        <end position="473"/>
    </location>
</feature>
<evidence type="ECO:0000256" key="20">
    <source>
        <dbReference type="ARBA" id="ARBA00079699"/>
    </source>
</evidence>
<dbReference type="Proteomes" id="UP001152836">
    <property type="component" value="Unassembled WGS sequence"/>
</dbReference>
<keyword evidence="14" id="KW-0407">Ion channel</keyword>
<comment type="subcellular location">
    <subcellularLocation>
        <location evidence="1">Cell membrane</location>
        <topology evidence="1">Multi-pass membrane protein</topology>
    </subcellularLocation>
</comment>
<feature type="transmembrane region" description="Helical" evidence="23">
    <location>
        <begin position="143"/>
        <end position="160"/>
    </location>
</feature>
<evidence type="ECO:0000256" key="3">
    <source>
        <dbReference type="ARBA" id="ARBA00022448"/>
    </source>
</evidence>
<keyword evidence="6 23" id="KW-0812">Transmembrane</keyword>
<dbReference type="Pfam" id="PF21014">
    <property type="entry name" value="Slowpoke_C"/>
    <property type="match status" value="1"/>
</dbReference>
<dbReference type="InterPro" id="IPR005821">
    <property type="entry name" value="Ion_trans_dom"/>
</dbReference>
<evidence type="ECO:0000313" key="26">
    <source>
        <dbReference type="Proteomes" id="UP001152836"/>
    </source>
</evidence>
<evidence type="ECO:0000256" key="4">
    <source>
        <dbReference type="ARBA" id="ARBA00022475"/>
    </source>
</evidence>
<evidence type="ECO:0000256" key="8">
    <source>
        <dbReference type="ARBA" id="ARBA00022837"/>
    </source>
</evidence>
<keyword evidence="3" id="KW-0813">Transport</keyword>
<evidence type="ECO:0000256" key="16">
    <source>
        <dbReference type="ARBA" id="ARBA00034430"/>
    </source>
</evidence>
<name>A0AAU9Z5V1_PHORO</name>
<keyword evidence="10" id="KW-0630">Potassium</keyword>
<dbReference type="GO" id="GO:0005886">
    <property type="term" value="C:plasma membrane"/>
    <property type="evidence" value="ECO:0007669"/>
    <property type="project" value="UniProtKB-SubCell"/>
</dbReference>
<keyword evidence="26" id="KW-1185">Reference proteome</keyword>
<dbReference type="FunFam" id="1.10.287.70:FF:000130">
    <property type="entry name" value="Potassium calcium-activated channel subfamily U member 1"/>
    <property type="match status" value="1"/>
</dbReference>
<dbReference type="FunFam" id="3.40.50.720:FF:000403">
    <property type="entry name" value="Potassium calcium-activated channel subfamily U member 1"/>
    <property type="match status" value="1"/>
</dbReference>
<evidence type="ECO:0000256" key="1">
    <source>
        <dbReference type="ARBA" id="ARBA00004651"/>
    </source>
</evidence>
<dbReference type="Gene3D" id="3.40.50.720">
    <property type="entry name" value="NAD(P)-binding Rossmann-like Domain"/>
    <property type="match status" value="2"/>
</dbReference>
<dbReference type="Pfam" id="PF22614">
    <property type="entry name" value="Slo-like_RCK"/>
    <property type="match status" value="2"/>
</dbReference>
<feature type="compositionally biased region" description="Polar residues" evidence="22">
    <location>
        <begin position="1071"/>
        <end position="1082"/>
    </location>
</feature>
<evidence type="ECO:0000256" key="5">
    <source>
        <dbReference type="ARBA" id="ARBA00022538"/>
    </source>
</evidence>
<dbReference type="PANTHER" id="PTHR10027">
    <property type="entry name" value="CALCIUM-ACTIVATED POTASSIUM CHANNEL ALPHA CHAIN"/>
    <property type="match status" value="1"/>
</dbReference>
<evidence type="ECO:0000256" key="15">
    <source>
        <dbReference type="ARBA" id="ARBA00029579"/>
    </source>
</evidence>
<dbReference type="InterPro" id="IPR003929">
    <property type="entry name" value="K_chnl_BK_asu"/>
</dbReference>
<dbReference type="InterPro" id="IPR047871">
    <property type="entry name" value="K_chnl_Slo-like"/>
</dbReference>
<sequence>MYQASLKDLTDKELEKKFCTIEIQAAFILSSFVTFFGGLIILFAFRLILRVSKRCRSIKYTGIILELFTSGRIDLNPLRRVYFYRLFRNRVEMLLSAQTIVGQMLVILVFVLSIGSLVIYFINSTDPIGRCTSYEDKTIPVDLGFNAFFSFYFGLRFWAAEDKIKFWLEMNSIVDIFTIPPTFVSYYLKSNWLGLRFLRALRLLELPKILNILQIIKSSNSVKLSKLLSIVLSTWFTAAGFLHLVENSGDPWLNGRNSQSMSYFESIYLVTATMSTVGFGDVVAKTSLGRTFIVFFTLGSLVLFANYIPEMVELLTNRKKYTKPYEVVRGKKFIVVCGNITVDSVTAFLRNFLRHKSGVVNTEIVFLGEVPPSMELETILKCYLSCTTFVCGSALKFEDLKRAAVESAEACLILADPLCSDSHAEDNSNIMRVLSIKNYNSQIRVIIQILQSHNKVFLSKIPTWNWSAGDNIICFAELKLGFIAQGCLVPGLCTFLTTLFIEQNQKVFPKYPWQKYFLNSLQNKILTQRLSDDFVGMTFPEVSRLCFVKMHLMLIAIQHKSLFHNCCSLMLNPPAQVKLNKDTLGFFIAESSQAVKRAFFYCSTCHYDVHTPELIEKCGCKNRSQQQLTAPDIVVMKKNSSKTSSSSENQDLISREQESLITITSLKNRNMVNDTVDDDEQLDSNGMFHWCKSTPLDKVVLKRTDKPKHEFRNHIVACVFGDAHSALVGLRNFVMPLRASNYTRHELKDIVFIGALEYFQREWRFLRNFPQIYIMPGSALYTGDLHAVNIEQCSMCAILASPSKPLSSQILVDTETIMATLNIQSLRVSYPIQTPPVPEASTTSPFNKYSQRRYQQIPVLTELKNPSNIHFIEQIGELDGTLKGTSLHLSTSFSMGTVFSGNFLYSLLATAFYNYHVLELLQMLVTGGISAQMEQCLIKEKYYGIHEGCATVLSGRARCKLGLLSLDQTILSDIKPRTTFGQLFCGSLDNYGILCVGLYRMMDDEEFVITRPANECHLLPSDLVFCAIPFSTTCYKTENVSTQILDGITDVMSGSPETHQSIQHHPEVSTGVENPSRRSNSRVYPLEPFATSDQGR</sequence>
<dbReference type="GO" id="GO:0005267">
    <property type="term" value="F:potassium channel activity"/>
    <property type="evidence" value="ECO:0007669"/>
    <property type="project" value="UniProtKB-KW"/>
</dbReference>
<evidence type="ECO:0000256" key="18">
    <source>
        <dbReference type="ARBA" id="ARBA00072463"/>
    </source>
</evidence>
<reference evidence="25" key="1">
    <citation type="submission" date="2022-06" db="EMBL/GenBank/DDBJ databases">
        <authorList>
            <person name="Andreotti S."/>
            <person name="Wyler E."/>
        </authorList>
    </citation>
    <scope>NUCLEOTIDE SEQUENCE</scope>
</reference>
<dbReference type="AlphaFoldDB" id="A0AAU9Z5V1"/>
<dbReference type="PROSITE" id="PS51201">
    <property type="entry name" value="RCK_N"/>
    <property type="match status" value="2"/>
</dbReference>
<dbReference type="SUPFAM" id="SSF81324">
    <property type="entry name" value="Voltage-gated potassium channels"/>
    <property type="match status" value="1"/>
</dbReference>
<comment type="catalytic activity">
    <reaction evidence="16">
        <text>K(+)(in) = K(+)(out)</text>
        <dbReference type="Rhea" id="RHEA:29463"/>
        <dbReference type="ChEBI" id="CHEBI:29103"/>
    </reaction>
</comment>